<keyword evidence="3" id="KW-0482">Metalloprotease</keyword>
<keyword evidence="1" id="KW-1133">Transmembrane helix</keyword>
<keyword evidence="1" id="KW-0812">Transmembrane</keyword>
<dbReference type="InterPro" id="IPR003675">
    <property type="entry name" value="Rce1/LyrA-like_dom"/>
</dbReference>
<organism evidence="3 4">
    <name type="scientific">Chitinophaga varians</name>
    <dbReference type="NCBI Taxonomy" id="2202339"/>
    <lineage>
        <taxon>Bacteria</taxon>
        <taxon>Pseudomonadati</taxon>
        <taxon>Bacteroidota</taxon>
        <taxon>Chitinophagia</taxon>
        <taxon>Chitinophagales</taxon>
        <taxon>Chitinophagaceae</taxon>
        <taxon>Chitinophaga</taxon>
    </lineage>
</organism>
<gene>
    <name evidence="3" type="ORF">HGH92_11175</name>
</gene>
<accession>A0A847RV87</accession>
<name>A0A847RV87_9BACT</name>
<dbReference type="PANTHER" id="PTHR43592">
    <property type="entry name" value="CAAX AMINO TERMINAL PROTEASE"/>
    <property type="match status" value="1"/>
</dbReference>
<feature type="domain" description="CAAX prenyl protease 2/Lysostaphin resistance protein A-like" evidence="2">
    <location>
        <begin position="156"/>
        <end position="243"/>
    </location>
</feature>
<dbReference type="PANTHER" id="PTHR43592:SF15">
    <property type="entry name" value="CAAX AMINO TERMINAL PROTEASE FAMILY PROTEIN"/>
    <property type="match status" value="1"/>
</dbReference>
<dbReference type="GO" id="GO:0004175">
    <property type="term" value="F:endopeptidase activity"/>
    <property type="evidence" value="ECO:0007669"/>
    <property type="project" value="UniProtKB-ARBA"/>
</dbReference>
<dbReference type="Pfam" id="PF02517">
    <property type="entry name" value="Rce1-like"/>
    <property type="match status" value="1"/>
</dbReference>
<evidence type="ECO:0000256" key="1">
    <source>
        <dbReference type="SAM" id="Phobius"/>
    </source>
</evidence>
<feature type="transmembrane region" description="Helical" evidence="1">
    <location>
        <begin position="100"/>
        <end position="120"/>
    </location>
</feature>
<dbReference type="GO" id="GO:0008237">
    <property type="term" value="F:metallopeptidase activity"/>
    <property type="evidence" value="ECO:0007669"/>
    <property type="project" value="UniProtKB-KW"/>
</dbReference>
<keyword evidence="1" id="KW-0472">Membrane</keyword>
<dbReference type="GO" id="GO:0006508">
    <property type="term" value="P:proteolysis"/>
    <property type="evidence" value="ECO:0007669"/>
    <property type="project" value="UniProtKB-KW"/>
</dbReference>
<comment type="caution">
    <text evidence="3">The sequence shown here is derived from an EMBL/GenBank/DDBJ whole genome shotgun (WGS) entry which is preliminary data.</text>
</comment>
<dbReference type="Proteomes" id="UP000570474">
    <property type="component" value="Unassembled WGS sequence"/>
</dbReference>
<feature type="transmembrane region" description="Helical" evidence="1">
    <location>
        <begin position="12"/>
        <end position="36"/>
    </location>
</feature>
<feature type="transmembrane region" description="Helical" evidence="1">
    <location>
        <begin position="212"/>
        <end position="232"/>
    </location>
</feature>
<protein>
    <submittedName>
        <fullName evidence="3">CPBP family intramembrane metalloprotease</fullName>
    </submittedName>
</protein>
<dbReference type="AlphaFoldDB" id="A0A847RV87"/>
<keyword evidence="4" id="KW-1185">Reference proteome</keyword>
<reference evidence="3 4" key="1">
    <citation type="submission" date="2020-04" db="EMBL/GenBank/DDBJ databases">
        <authorList>
            <person name="Yin C."/>
        </authorList>
    </citation>
    <scope>NUCLEOTIDE SEQUENCE [LARGE SCALE GENOMIC DNA]</scope>
    <source>
        <strain evidence="3 4">Ae27</strain>
    </source>
</reference>
<evidence type="ECO:0000313" key="4">
    <source>
        <dbReference type="Proteomes" id="UP000570474"/>
    </source>
</evidence>
<evidence type="ECO:0000259" key="2">
    <source>
        <dbReference type="Pfam" id="PF02517"/>
    </source>
</evidence>
<dbReference type="EMBL" id="JABAIA010000001">
    <property type="protein sequence ID" value="NLR64865.1"/>
    <property type="molecule type" value="Genomic_DNA"/>
</dbReference>
<feature type="transmembrane region" description="Helical" evidence="1">
    <location>
        <begin position="66"/>
        <end position="84"/>
    </location>
</feature>
<evidence type="ECO:0000313" key="3">
    <source>
        <dbReference type="EMBL" id="NLR64865.1"/>
    </source>
</evidence>
<sequence length="316" mass="35791">MTGYLKQSPPALQFITFFGFFIGFMLIYNTALMLLMEPLTGHSLLDLQNGDIKDPNLIGYLKITQFLYSIVVYLVPAALFAYLWQPYPGSYLGLKPAPRALQILLALMAMYSITWFGGYLNNWNQTWNVPQAARDMQAQAEKLVGVMLHMPSVKDLFVNLMLMAIVPAIAEEVFFRGVFQRLLIQSTRRVWLSVFLTAVFFSFIHFEMLGFMVRVVLGFVLGAIYVLSGNLWLSIFAHILNNGSLVVMIYLFQQGIIKTDPTKDTPVEWYIALFSLVVSVGLLWALRQKSTPMLMTAPVQKADNDQIDDTGVDENQ</sequence>
<feature type="transmembrane region" description="Helical" evidence="1">
    <location>
        <begin position="190"/>
        <end position="206"/>
    </location>
</feature>
<dbReference type="GO" id="GO:0080120">
    <property type="term" value="P:CAAX-box protein maturation"/>
    <property type="evidence" value="ECO:0007669"/>
    <property type="project" value="UniProtKB-ARBA"/>
</dbReference>
<keyword evidence="3" id="KW-0378">Hydrolase</keyword>
<feature type="transmembrane region" description="Helical" evidence="1">
    <location>
        <begin position="239"/>
        <end position="257"/>
    </location>
</feature>
<dbReference type="RefSeq" id="WP_168870793.1">
    <property type="nucleotide sequence ID" value="NZ_JABAIA010000001.1"/>
</dbReference>
<keyword evidence="3" id="KW-0645">Protease</keyword>
<proteinExistence type="predicted"/>
<feature type="transmembrane region" description="Helical" evidence="1">
    <location>
        <begin position="269"/>
        <end position="286"/>
    </location>
</feature>